<accession>A0A915YDY1</accession>
<dbReference type="Proteomes" id="UP001060919">
    <property type="component" value="Chromosome"/>
</dbReference>
<proteinExistence type="predicted"/>
<evidence type="ECO:0000313" key="2">
    <source>
        <dbReference type="Proteomes" id="UP001060919"/>
    </source>
</evidence>
<gene>
    <name evidence="1" type="ORF">AsAng_0020350</name>
</gene>
<dbReference type="RefSeq" id="WP_264792514.1">
    <property type="nucleotide sequence ID" value="NZ_AP026867.1"/>
</dbReference>
<evidence type="ECO:0000313" key="1">
    <source>
        <dbReference type="EMBL" id="BDS11323.1"/>
    </source>
</evidence>
<dbReference type="AlphaFoldDB" id="A0A915YDY1"/>
<sequence length="248" mass="28787">MNKLSTENLNLLPNSKELRRICKSISAIEAIISPEWEYRYYSYQKDWSETEEFCEMRNGQGDQMLILFSNDGICINGFASESEMNGWKNVHIEEKKSFIDKLSDSKKEPTTELIQEIPSGVVTELPKAFNEFIYGEPVKSIGTTFCIWNTGTDTDWKIGKINLPNDDYKDGSSDLLELLDGKPTTYKKWAEEYYEEEFENRELKLEVVEKIYSGIIISKDLVLDINPEFEDFEKLKSDLNEIGYENEL</sequence>
<keyword evidence="2" id="KW-1185">Reference proteome</keyword>
<protein>
    <submittedName>
        <fullName evidence="1">Uncharacterized protein</fullName>
    </submittedName>
</protein>
<organism evidence="1 2">
    <name type="scientific">Aureispira anguillae</name>
    <dbReference type="NCBI Taxonomy" id="2864201"/>
    <lineage>
        <taxon>Bacteria</taxon>
        <taxon>Pseudomonadati</taxon>
        <taxon>Bacteroidota</taxon>
        <taxon>Saprospiria</taxon>
        <taxon>Saprospirales</taxon>
        <taxon>Saprospiraceae</taxon>
        <taxon>Aureispira</taxon>
    </lineage>
</organism>
<reference evidence="1" key="1">
    <citation type="submission" date="2022-09" db="EMBL/GenBank/DDBJ databases">
        <title>Aureispira anguillicida sp. nov., isolated from Leptocephalus of Japanese eel Anguilla japonica.</title>
        <authorList>
            <person name="Yuasa K."/>
            <person name="Mekata T."/>
            <person name="Ikunari K."/>
        </authorList>
    </citation>
    <scope>NUCLEOTIDE SEQUENCE</scope>
    <source>
        <strain evidence="1">EL160426</strain>
    </source>
</reference>
<name>A0A915YDY1_9BACT</name>
<dbReference type="KEGG" id="aup:AsAng_0020350"/>
<dbReference type="EMBL" id="AP026867">
    <property type="protein sequence ID" value="BDS11323.1"/>
    <property type="molecule type" value="Genomic_DNA"/>
</dbReference>